<keyword evidence="1" id="KW-1133">Transmembrane helix</keyword>
<dbReference type="Gene3D" id="1.20.144.10">
    <property type="entry name" value="Phosphatidic acid phosphatase type 2/haloperoxidase"/>
    <property type="match status" value="2"/>
</dbReference>
<feature type="transmembrane region" description="Helical" evidence="1">
    <location>
        <begin position="133"/>
        <end position="152"/>
    </location>
</feature>
<feature type="domain" description="Phosphatidic acid phosphatase type 2/haloperoxidase" evidence="2">
    <location>
        <begin position="62"/>
        <end position="175"/>
    </location>
</feature>
<dbReference type="InterPro" id="IPR000326">
    <property type="entry name" value="PAP2/HPO"/>
</dbReference>
<feature type="transmembrane region" description="Helical" evidence="1">
    <location>
        <begin position="58"/>
        <end position="79"/>
    </location>
</feature>
<dbReference type="Proteomes" id="UP000023772">
    <property type="component" value="Chromosome"/>
</dbReference>
<evidence type="ECO:0000259" key="2">
    <source>
        <dbReference type="SMART" id="SM00014"/>
    </source>
</evidence>
<dbReference type="SMART" id="SM00014">
    <property type="entry name" value="acidPPc"/>
    <property type="match status" value="1"/>
</dbReference>
<reference evidence="4 6" key="2">
    <citation type="submission" date="2016-10" db="EMBL/GenBank/DDBJ databases">
        <authorList>
            <person name="de Groot N.N."/>
        </authorList>
    </citation>
    <scope>NUCLEOTIDE SEQUENCE [LARGE SCALE GENOMIC DNA]</scope>
    <source>
        <strain evidence="4 6">DSM 25947</strain>
    </source>
</reference>
<dbReference type="Proteomes" id="UP000181981">
    <property type="component" value="Unassembled WGS sequence"/>
</dbReference>
<dbReference type="InterPro" id="IPR036938">
    <property type="entry name" value="PAP2/HPO_sf"/>
</dbReference>
<feature type="transmembrane region" description="Helical" evidence="1">
    <location>
        <begin position="202"/>
        <end position="227"/>
    </location>
</feature>
<dbReference type="Pfam" id="PF01569">
    <property type="entry name" value="PAP2"/>
    <property type="match status" value="1"/>
</dbReference>
<evidence type="ECO:0000313" key="4">
    <source>
        <dbReference type="EMBL" id="SET41729.1"/>
    </source>
</evidence>
<feature type="transmembrane region" description="Helical" evidence="1">
    <location>
        <begin position="29"/>
        <end position="51"/>
    </location>
</feature>
<dbReference type="KEGG" id="dori:FH5T_10850"/>
<dbReference type="HOGENOM" id="CLU_072573_10_0_10"/>
<protein>
    <submittedName>
        <fullName evidence="3">Phospholipid phosphatase</fullName>
    </submittedName>
    <submittedName>
        <fullName evidence="4">Undecaprenyl-diphosphatase</fullName>
    </submittedName>
</protein>
<dbReference type="STRING" id="1168034.FH5T_10850"/>
<accession>X5E041</accession>
<evidence type="ECO:0000256" key="1">
    <source>
        <dbReference type="SAM" id="Phobius"/>
    </source>
</evidence>
<feature type="transmembrane region" description="Helical" evidence="1">
    <location>
        <begin position="107"/>
        <end position="126"/>
    </location>
</feature>
<reference evidence="3 5" key="1">
    <citation type="submission" date="2014-03" db="EMBL/GenBank/DDBJ databases">
        <title>Complete genome sequence of a deeply braunched marine Bacteroidia bacterium Draconibacterium orientale type strain FH5T.</title>
        <authorList>
            <person name="Li X."/>
            <person name="Wang X."/>
            <person name="Xie Z."/>
            <person name="Du Z."/>
            <person name="Chen G."/>
        </authorList>
    </citation>
    <scope>NUCLEOTIDE SEQUENCE [LARGE SCALE GENOMIC DNA]</scope>
    <source>
        <strain evidence="3 5">FH5</strain>
    </source>
</reference>
<organism evidence="4 6">
    <name type="scientific">Draconibacterium orientale</name>
    <dbReference type="NCBI Taxonomy" id="1168034"/>
    <lineage>
        <taxon>Bacteria</taxon>
        <taxon>Pseudomonadati</taxon>
        <taxon>Bacteroidota</taxon>
        <taxon>Bacteroidia</taxon>
        <taxon>Marinilabiliales</taxon>
        <taxon>Prolixibacteraceae</taxon>
        <taxon>Draconibacterium</taxon>
    </lineage>
</organism>
<evidence type="ECO:0000313" key="6">
    <source>
        <dbReference type="Proteomes" id="UP000181981"/>
    </source>
</evidence>
<keyword evidence="1" id="KW-0812">Transmembrane</keyword>
<dbReference type="OrthoDB" id="9789113at2"/>
<dbReference type="EMBL" id="FOHT01000012">
    <property type="protein sequence ID" value="SET41729.1"/>
    <property type="molecule type" value="Genomic_DNA"/>
</dbReference>
<dbReference type="PANTHER" id="PTHR14969">
    <property type="entry name" value="SPHINGOSINE-1-PHOSPHATE PHOSPHOHYDROLASE"/>
    <property type="match status" value="1"/>
</dbReference>
<keyword evidence="1" id="KW-0472">Membrane</keyword>
<name>X5E041_9BACT</name>
<dbReference type="AlphaFoldDB" id="X5E041"/>
<dbReference type="PANTHER" id="PTHR14969:SF13">
    <property type="entry name" value="AT30094P"/>
    <property type="match status" value="1"/>
</dbReference>
<evidence type="ECO:0000313" key="5">
    <source>
        <dbReference type="Proteomes" id="UP000023772"/>
    </source>
</evidence>
<proteinExistence type="predicted"/>
<feature type="transmembrane region" description="Helical" evidence="1">
    <location>
        <begin position="158"/>
        <end position="181"/>
    </location>
</feature>
<gene>
    <name evidence="3" type="ORF">FH5T_10850</name>
    <name evidence="4" type="ORF">SAMN05444285_11293</name>
</gene>
<sequence length="230" mass="26688">MELFQRILELDKELFLFLNGFHNDFWDTIIIMITRQETWIPFFASILFYIIKKYRSKSILILIAIGLLIAATDQFSNVIKDSVQRWRPTHDPAISHLVHIFFGKGGYYGFVSAHAANSVAILVLTSRIFKNRIYYALMLTWVLVFCYSRIYVGVHYPLDLICGGLIGWLIGWGLFKLLMFVENHFFFGRSPKIEKTALSLKDVGVIFLVFLVSFVTVFLVVGQLHFFKIL</sequence>
<dbReference type="SUPFAM" id="SSF48317">
    <property type="entry name" value="Acid phosphatase/Vanadium-dependent haloperoxidase"/>
    <property type="match status" value="1"/>
</dbReference>
<evidence type="ECO:0000313" key="3">
    <source>
        <dbReference type="EMBL" id="AHW59931.1"/>
    </source>
</evidence>
<dbReference type="EMBL" id="CP007451">
    <property type="protein sequence ID" value="AHW59931.1"/>
    <property type="molecule type" value="Genomic_DNA"/>
</dbReference>
<dbReference type="eggNOG" id="COG0671">
    <property type="taxonomic scope" value="Bacteria"/>
</dbReference>
<keyword evidence="5" id="KW-1185">Reference proteome</keyword>
<dbReference type="RefSeq" id="WP_051567807.1">
    <property type="nucleotide sequence ID" value="NZ_FOHT01000012.1"/>
</dbReference>